<dbReference type="InterPro" id="IPR013162">
    <property type="entry name" value="CD80_C2-set"/>
</dbReference>
<name>A0A4Y2V5M6_ARAVE</name>
<dbReference type="InterPro" id="IPR007110">
    <property type="entry name" value="Ig-like_dom"/>
</dbReference>
<dbReference type="Gene3D" id="2.60.40.10">
    <property type="entry name" value="Immunoglobulins"/>
    <property type="match status" value="1"/>
</dbReference>
<dbReference type="Proteomes" id="UP000499080">
    <property type="component" value="Unassembled WGS sequence"/>
</dbReference>
<reference evidence="3 5" key="1">
    <citation type="journal article" date="2019" name="Sci. Rep.">
        <title>Orb-weaving spider Araneus ventricosus genome elucidates the spidroin gene catalogue.</title>
        <authorList>
            <person name="Kono N."/>
            <person name="Nakamura H."/>
            <person name="Ohtoshi R."/>
            <person name="Moran D.A.P."/>
            <person name="Shinohara A."/>
            <person name="Yoshida Y."/>
            <person name="Fujiwara M."/>
            <person name="Mori M."/>
            <person name="Tomita M."/>
            <person name="Arakawa K."/>
        </authorList>
    </citation>
    <scope>NUCLEOTIDE SEQUENCE [LARGE SCALE GENOMIC DNA]</scope>
</reference>
<proteinExistence type="predicted"/>
<dbReference type="SUPFAM" id="SSF48726">
    <property type="entry name" value="Immunoglobulin"/>
    <property type="match status" value="1"/>
</dbReference>
<evidence type="ECO:0000313" key="4">
    <source>
        <dbReference type="EMBL" id="GBO19735.1"/>
    </source>
</evidence>
<feature type="non-terminal residue" evidence="3">
    <location>
        <position position="1"/>
    </location>
</feature>
<keyword evidence="5" id="KW-1185">Reference proteome</keyword>
<dbReference type="InterPro" id="IPR013783">
    <property type="entry name" value="Ig-like_fold"/>
</dbReference>
<dbReference type="InterPro" id="IPR036179">
    <property type="entry name" value="Ig-like_dom_sf"/>
</dbReference>
<evidence type="ECO:0000256" key="1">
    <source>
        <dbReference type="ARBA" id="ARBA00023157"/>
    </source>
</evidence>
<keyword evidence="1" id="KW-1015">Disulfide bond</keyword>
<gene>
    <name evidence="3" type="ORF">AVEN_100627_1</name>
    <name evidence="4" type="ORF">AVEN_216947_1</name>
</gene>
<protein>
    <recommendedName>
        <fullName evidence="2">Ig-like domain-containing protein</fullName>
    </recommendedName>
</protein>
<dbReference type="OrthoDB" id="10028801at2759"/>
<dbReference type="AlphaFoldDB" id="A0A4Y2V5M6"/>
<dbReference type="Pfam" id="PF08205">
    <property type="entry name" value="C2-set_2"/>
    <property type="match status" value="1"/>
</dbReference>
<dbReference type="PROSITE" id="PS50835">
    <property type="entry name" value="IG_LIKE"/>
    <property type="match status" value="1"/>
</dbReference>
<evidence type="ECO:0000259" key="2">
    <source>
        <dbReference type="PROSITE" id="PS50835"/>
    </source>
</evidence>
<feature type="domain" description="Ig-like" evidence="2">
    <location>
        <begin position="1"/>
        <end position="71"/>
    </location>
</feature>
<dbReference type="EMBL" id="BGPR01043175">
    <property type="protein sequence ID" value="GBO19734.1"/>
    <property type="molecule type" value="Genomic_DNA"/>
</dbReference>
<accession>A0A4Y2V5M6</accession>
<sequence>LSNKLWIHGPSEAPRGNTVTLSCETDVSNPKSELSWTVDGQPVEKAEENVRETTDGWITTSNITITLNRQVNSSIHASHIKTNRFPVHSVMHK</sequence>
<evidence type="ECO:0000313" key="5">
    <source>
        <dbReference type="Proteomes" id="UP000499080"/>
    </source>
</evidence>
<comment type="caution">
    <text evidence="3">The sequence shown here is derived from an EMBL/GenBank/DDBJ whole genome shotgun (WGS) entry which is preliminary data.</text>
</comment>
<evidence type="ECO:0000313" key="3">
    <source>
        <dbReference type="EMBL" id="GBO19734.1"/>
    </source>
</evidence>
<organism evidence="3 5">
    <name type="scientific">Araneus ventricosus</name>
    <name type="common">Orbweaver spider</name>
    <name type="synonym">Epeira ventricosa</name>
    <dbReference type="NCBI Taxonomy" id="182803"/>
    <lineage>
        <taxon>Eukaryota</taxon>
        <taxon>Metazoa</taxon>
        <taxon>Ecdysozoa</taxon>
        <taxon>Arthropoda</taxon>
        <taxon>Chelicerata</taxon>
        <taxon>Arachnida</taxon>
        <taxon>Araneae</taxon>
        <taxon>Araneomorphae</taxon>
        <taxon>Entelegynae</taxon>
        <taxon>Araneoidea</taxon>
        <taxon>Araneidae</taxon>
        <taxon>Araneus</taxon>
    </lineage>
</organism>
<dbReference type="EMBL" id="BGPR01043178">
    <property type="protein sequence ID" value="GBO19735.1"/>
    <property type="molecule type" value="Genomic_DNA"/>
</dbReference>